<evidence type="ECO:0000259" key="4">
    <source>
        <dbReference type="PROSITE" id="PS51294"/>
    </source>
</evidence>
<dbReference type="AlphaFoldDB" id="A0A8B8N200"/>
<dbReference type="Proteomes" id="UP000827889">
    <property type="component" value="Chromosome 3"/>
</dbReference>
<feature type="domain" description="HTH myb-type" evidence="4">
    <location>
        <begin position="66"/>
        <end position="117"/>
    </location>
</feature>
<reference evidence="6" key="1">
    <citation type="submission" date="2025-08" db="UniProtKB">
        <authorList>
            <consortium name="RefSeq"/>
        </authorList>
    </citation>
    <scope>IDENTIFICATION</scope>
    <source>
        <tissue evidence="6">Leaf</tissue>
    </source>
</reference>
<name>A0A8B8N200_9MYRT</name>
<feature type="domain" description="Myb-like" evidence="3">
    <location>
        <begin position="70"/>
        <end position="113"/>
    </location>
</feature>
<dbReference type="PROSITE" id="PS50090">
    <property type="entry name" value="MYB_LIKE"/>
    <property type="match status" value="2"/>
</dbReference>
<dbReference type="RefSeq" id="XP_030516426.2">
    <property type="nucleotide sequence ID" value="XM_030660566.2"/>
</dbReference>
<comment type="subcellular location">
    <subcellularLocation>
        <location evidence="1">Nucleus</location>
    </subcellularLocation>
</comment>
<evidence type="ECO:0000256" key="2">
    <source>
        <dbReference type="ARBA" id="ARBA00023242"/>
    </source>
</evidence>
<dbReference type="SMART" id="SM00717">
    <property type="entry name" value="SANT"/>
    <property type="match status" value="2"/>
</dbReference>
<dbReference type="InterPro" id="IPR001005">
    <property type="entry name" value="SANT/Myb"/>
</dbReference>
<dbReference type="InterPro" id="IPR017930">
    <property type="entry name" value="Myb_dom"/>
</dbReference>
<accession>A0A8B8N200</accession>
<dbReference type="GO" id="GO:0003677">
    <property type="term" value="F:DNA binding"/>
    <property type="evidence" value="ECO:0007669"/>
    <property type="project" value="UniProtKB-KW"/>
</dbReference>
<dbReference type="Pfam" id="PF00249">
    <property type="entry name" value="Myb_DNA-binding"/>
    <property type="match status" value="2"/>
</dbReference>
<dbReference type="SUPFAM" id="SSF46689">
    <property type="entry name" value="Homeodomain-like"/>
    <property type="match status" value="1"/>
</dbReference>
<evidence type="ECO:0000313" key="6">
    <source>
        <dbReference type="RefSeq" id="XP_030516426.2"/>
    </source>
</evidence>
<proteinExistence type="predicted"/>
<feature type="domain" description="HTH myb-type" evidence="4">
    <location>
        <begin position="9"/>
        <end position="65"/>
    </location>
</feature>
<dbReference type="GeneID" id="115729929"/>
<sequence>MEGKREEQQQVLRKGPWKAEEDEVLINHVKKYGPRDWSSIRSKGLLQRTGKSCRLRWVNKLRPNLKNGCKFSAEEERVVIELQVQFGNKWARIATHLPGRTDNDVKNFWSSRQKRLARILQASSSKQHKHKREVLVVPHHNVPTMEVPKLSFSAEEESTSRARLCVTPHVTDPPLPLRLIPPPPDLPNPGTPNASGHLAPHEFDSKESLYSDPHMQISFPHIPLPQLGISFWPESQELMARLDDPNYFSLLGPGDDASELVVGEGFPPDMPLLGPSLCYKGHDGVIDGNMCEEKPDVFYDDLPLDVPDHFEPLPSPSKW</sequence>
<feature type="domain" description="Myb-like" evidence="3">
    <location>
        <begin position="9"/>
        <end position="61"/>
    </location>
</feature>
<protein>
    <submittedName>
        <fullName evidence="6">Transcription factor DUO1</fullName>
    </submittedName>
</protein>
<gene>
    <name evidence="6" type="primary">LOC115729929</name>
</gene>
<evidence type="ECO:0000313" key="5">
    <source>
        <dbReference type="Proteomes" id="UP000827889"/>
    </source>
</evidence>
<organism evidence="5 6">
    <name type="scientific">Rhodamnia argentea</name>
    <dbReference type="NCBI Taxonomy" id="178133"/>
    <lineage>
        <taxon>Eukaryota</taxon>
        <taxon>Viridiplantae</taxon>
        <taxon>Streptophyta</taxon>
        <taxon>Embryophyta</taxon>
        <taxon>Tracheophyta</taxon>
        <taxon>Spermatophyta</taxon>
        <taxon>Magnoliopsida</taxon>
        <taxon>eudicotyledons</taxon>
        <taxon>Gunneridae</taxon>
        <taxon>Pentapetalae</taxon>
        <taxon>rosids</taxon>
        <taxon>malvids</taxon>
        <taxon>Myrtales</taxon>
        <taxon>Myrtaceae</taxon>
        <taxon>Myrtoideae</taxon>
        <taxon>Myrteae</taxon>
        <taxon>Australasian group</taxon>
        <taxon>Rhodamnia</taxon>
    </lineage>
</organism>
<dbReference type="InterPro" id="IPR053106">
    <property type="entry name" value="Plant_Male-Germline_Reg_TFs"/>
</dbReference>
<keyword evidence="2" id="KW-0539">Nucleus</keyword>
<dbReference type="InterPro" id="IPR009057">
    <property type="entry name" value="Homeodomain-like_sf"/>
</dbReference>
<keyword evidence="5" id="KW-1185">Reference proteome</keyword>
<dbReference type="Gene3D" id="1.10.10.60">
    <property type="entry name" value="Homeodomain-like"/>
    <property type="match status" value="2"/>
</dbReference>
<dbReference type="KEGG" id="rarg:115729929"/>
<dbReference type="CDD" id="cd00167">
    <property type="entry name" value="SANT"/>
    <property type="match status" value="2"/>
</dbReference>
<dbReference type="PANTHER" id="PTHR47996:SF3">
    <property type="entry name" value="TRANSCRIPTION FACTOR DUO1"/>
    <property type="match status" value="1"/>
</dbReference>
<dbReference type="PANTHER" id="PTHR47996">
    <property type="entry name" value="TRANSCRIPTION FACTOR DUO1"/>
    <property type="match status" value="1"/>
</dbReference>
<evidence type="ECO:0000256" key="1">
    <source>
        <dbReference type="ARBA" id="ARBA00004123"/>
    </source>
</evidence>
<dbReference type="GO" id="GO:0005634">
    <property type="term" value="C:nucleus"/>
    <property type="evidence" value="ECO:0007669"/>
    <property type="project" value="UniProtKB-SubCell"/>
</dbReference>
<evidence type="ECO:0000259" key="3">
    <source>
        <dbReference type="PROSITE" id="PS50090"/>
    </source>
</evidence>
<dbReference type="PROSITE" id="PS51294">
    <property type="entry name" value="HTH_MYB"/>
    <property type="match status" value="2"/>
</dbReference>